<name>A0A914WVH7_9BILA</name>
<feature type="compositionally biased region" description="Polar residues" evidence="1">
    <location>
        <begin position="47"/>
        <end position="69"/>
    </location>
</feature>
<evidence type="ECO:0000313" key="2">
    <source>
        <dbReference type="Proteomes" id="UP000887566"/>
    </source>
</evidence>
<dbReference type="InterPro" id="IPR008922">
    <property type="entry name" value="Di-copper_centre_dom_sf"/>
</dbReference>
<evidence type="ECO:0000256" key="1">
    <source>
        <dbReference type="SAM" id="MobiDB-lite"/>
    </source>
</evidence>
<proteinExistence type="predicted"/>
<dbReference type="WBParaSite" id="PSAMB.scaffold5399size15559.g26560.t1">
    <property type="protein sequence ID" value="PSAMB.scaffold5399size15559.g26560.t1"/>
    <property type="gene ID" value="PSAMB.scaffold5399size15559.g26560"/>
</dbReference>
<sequence>MMEFLDFSTLAHICFGIMSLNITSLCILLFASLSVAAQSGRDPPPALSTSTKPYDDSTSTEARSPQSPLQASFALEERTKRTIEFPQLAQRFTWEQLEFFCQQKRVFDEIIFGNESITPFTDAQRRYLDQFKMDLNRTNDPQTLAIRQEIRSMSEQDRRLFVYALRSLKKSMIDGVSKYDLIVMLSHPVLAPGAHVGAAFLPWHREYLRL</sequence>
<accession>A0A914WVH7</accession>
<dbReference type="Gene3D" id="1.10.1280.10">
    <property type="entry name" value="Di-copper center containing domain from catechol oxidase"/>
    <property type="match status" value="1"/>
</dbReference>
<organism evidence="2 3">
    <name type="scientific">Plectus sambesii</name>
    <dbReference type="NCBI Taxonomy" id="2011161"/>
    <lineage>
        <taxon>Eukaryota</taxon>
        <taxon>Metazoa</taxon>
        <taxon>Ecdysozoa</taxon>
        <taxon>Nematoda</taxon>
        <taxon>Chromadorea</taxon>
        <taxon>Plectida</taxon>
        <taxon>Plectina</taxon>
        <taxon>Plectoidea</taxon>
        <taxon>Plectidae</taxon>
        <taxon>Plectus</taxon>
    </lineage>
</organism>
<dbReference type="SUPFAM" id="SSF48056">
    <property type="entry name" value="Di-copper centre-containing domain"/>
    <property type="match status" value="1"/>
</dbReference>
<protein>
    <submittedName>
        <fullName evidence="3">Tyrosinase copper-binding domain-containing protein</fullName>
    </submittedName>
</protein>
<keyword evidence="2" id="KW-1185">Reference proteome</keyword>
<feature type="region of interest" description="Disordered" evidence="1">
    <location>
        <begin position="41"/>
        <end position="69"/>
    </location>
</feature>
<dbReference type="Proteomes" id="UP000887566">
    <property type="component" value="Unplaced"/>
</dbReference>
<evidence type="ECO:0000313" key="3">
    <source>
        <dbReference type="WBParaSite" id="PSAMB.scaffold5399size15559.g26560.t1"/>
    </source>
</evidence>
<reference evidence="3" key="1">
    <citation type="submission" date="2022-11" db="UniProtKB">
        <authorList>
            <consortium name="WormBaseParasite"/>
        </authorList>
    </citation>
    <scope>IDENTIFICATION</scope>
</reference>
<dbReference type="AlphaFoldDB" id="A0A914WVH7"/>